<dbReference type="PANTHER" id="PTHR11465">
    <property type="entry name" value="CATALASE"/>
    <property type="match status" value="1"/>
</dbReference>
<keyword evidence="5 7" id="KW-0560">Oxidoreductase</keyword>
<keyword evidence="6 7" id="KW-0408">Iron</keyword>
<dbReference type="InterPro" id="IPR024168">
    <property type="entry name" value="Catalase_SrpA-type_pred"/>
</dbReference>
<feature type="domain" description="Catalase core" evidence="11">
    <location>
        <begin position="37"/>
        <end position="330"/>
    </location>
</feature>
<keyword evidence="10" id="KW-0732">Signal</keyword>
<evidence type="ECO:0000256" key="3">
    <source>
        <dbReference type="ARBA" id="ARBA00022617"/>
    </source>
</evidence>
<keyword evidence="4 7" id="KW-0479">Metal-binding</keyword>
<dbReference type="InterPro" id="IPR020835">
    <property type="entry name" value="Catalase_sf"/>
</dbReference>
<dbReference type="CDD" id="cd08153">
    <property type="entry name" value="srpA_like"/>
    <property type="match status" value="1"/>
</dbReference>
<dbReference type="RefSeq" id="WP_115405431.1">
    <property type="nucleotide sequence ID" value="NZ_UGYV01000001.1"/>
</dbReference>
<dbReference type="PIRSF" id="PIRSF000296">
    <property type="entry name" value="SrpA"/>
    <property type="match status" value="1"/>
</dbReference>
<dbReference type="Gene3D" id="2.40.180.10">
    <property type="entry name" value="Catalase core domain"/>
    <property type="match status" value="1"/>
</dbReference>
<comment type="similarity">
    <text evidence="1 7">Belongs to the catalase family.</text>
</comment>
<feature type="signal peptide" evidence="10">
    <location>
        <begin position="1"/>
        <end position="27"/>
    </location>
</feature>
<accession>A0A379ZJ37</accession>
<dbReference type="EC" id="1.11.1.-" evidence="7"/>
<dbReference type="EMBL" id="UGYV01000001">
    <property type="protein sequence ID" value="SUI62953.1"/>
    <property type="molecule type" value="Genomic_DNA"/>
</dbReference>
<evidence type="ECO:0000313" key="12">
    <source>
        <dbReference type="EMBL" id="SUI62953.1"/>
    </source>
</evidence>
<dbReference type="GO" id="GO:0004096">
    <property type="term" value="F:catalase activity"/>
    <property type="evidence" value="ECO:0007669"/>
    <property type="project" value="InterPro"/>
</dbReference>
<sequence>MNPIKLTLLAKACLITGFALTSPTLIAAEKTIPELVDAVNGTPDAASREAGKKVKLRNHTKGFCTSGSFKPNPKLQDTLTIPFFNQDTIKVTARFSLGGANPKISDKTPGRFMSLKIDGDKENLNFVTTNIPVFFASNLDEFFTFQTKSKQGAEGKQWLIDNQPHAKAFFDFVKQLPPSPSFANSPYYGVNSFLFTANNGEIQPGRWIFEPVAGTAALSAEELANLSDNFLQAELLKRIQTQPAQWNLYIQLAEKGDVIDDPMAIWPQTRQRLLVGQVIINGERDSDPQVQQCDKGIFNPVLLPKGITPSADPILNARTPAYVESLIRRL</sequence>
<dbReference type="Proteomes" id="UP000255061">
    <property type="component" value="Unassembled WGS sequence"/>
</dbReference>
<dbReference type="InterPro" id="IPR011614">
    <property type="entry name" value="Catalase_core"/>
</dbReference>
<dbReference type="SMART" id="SM01060">
    <property type="entry name" value="Catalase"/>
    <property type="match status" value="1"/>
</dbReference>
<dbReference type="Pfam" id="PF00199">
    <property type="entry name" value="Catalase"/>
    <property type="match status" value="1"/>
</dbReference>
<dbReference type="GO" id="GO:0046872">
    <property type="term" value="F:metal ion binding"/>
    <property type="evidence" value="ECO:0007669"/>
    <property type="project" value="UniProtKB-KW"/>
</dbReference>
<feature type="binding site" description="axial binding residue" evidence="9">
    <location>
        <position position="322"/>
    </location>
    <ligand>
        <name>heme</name>
        <dbReference type="ChEBI" id="CHEBI:30413"/>
    </ligand>
    <ligandPart>
        <name>Fe</name>
        <dbReference type="ChEBI" id="CHEBI:18248"/>
    </ligandPart>
</feature>
<feature type="chain" id="PRO_5017037337" description="Catalase-related peroxidase" evidence="10">
    <location>
        <begin position="28"/>
        <end position="330"/>
    </location>
</feature>
<evidence type="ECO:0000313" key="13">
    <source>
        <dbReference type="Proteomes" id="UP000255061"/>
    </source>
</evidence>
<evidence type="ECO:0000256" key="7">
    <source>
        <dbReference type="PIRNR" id="PIRNR000296"/>
    </source>
</evidence>
<evidence type="ECO:0000256" key="10">
    <source>
        <dbReference type="SAM" id="SignalP"/>
    </source>
</evidence>
<reference evidence="12 13" key="1">
    <citation type="submission" date="2018-06" db="EMBL/GenBank/DDBJ databases">
        <authorList>
            <consortium name="Pathogen Informatics"/>
            <person name="Doyle S."/>
        </authorList>
    </citation>
    <scope>NUCLEOTIDE SEQUENCE [LARGE SCALE GENOMIC DNA]</scope>
    <source>
        <strain evidence="12 13">NCTC10736</strain>
    </source>
</reference>
<evidence type="ECO:0000256" key="6">
    <source>
        <dbReference type="ARBA" id="ARBA00023004"/>
    </source>
</evidence>
<dbReference type="SUPFAM" id="SSF56634">
    <property type="entry name" value="Heme-dependent catalase-like"/>
    <property type="match status" value="1"/>
</dbReference>
<dbReference type="GO" id="GO:0042542">
    <property type="term" value="P:response to hydrogen peroxide"/>
    <property type="evidence" value="ECO:0007669"/>
    <property type="project" value="TreeGrafter"/>
</dbReference>
<keyword evidence="3 7" id="KW-0349">Heme</keyword>
<protein>
    <recommendedName>
        <fullName evidence="7">Catalase-related peroxidase</fullName>
        <ecNumber evidence="7">1.11.1.-</ecNumber>
    </recommendedName>
</protein>
<evidence type="ECO:0000256" key="5">
    <source>
        <dbReference type="ARBA" id="ARBA00023002"/>
    </source>
</evidence>
<dbReference type="AlphaFoldDB" id="A0A379ZJ37"/>
<feature type="active site" evidence="8">
    <location>
        <position position="59"/>
    </location>
</feature>
<evidence type="ECO:0000256" key="2">
    <source>
        <dbReference type="ARBA" id="ARBA00022559"/>
    </source>
</evidence>
<comment type="function">
    <text evidence="7">Has an organic peroxide-dependent peroxidase activity.</text>
</comment>
<keyword evidence="2 7" id="KW-0575">Peroxidase</keyword>
<evidence type="ECO:0000256" key="4">
    <source>
        <dbReference type="ARBA" id="ARBA00022723"/>
    </source>
</evidence>
<organism evidence="12 13">
    <name type="scientific">Shewanella morhuae</name>
    <dbReference type="NCBI Taxonomy" id="365591"/>
    <lineage>
        <taxon>Bacteria</taxon>
        <taxon>Pseudomonadati</taxon>
        <taxon>Pseudomonadota</taxon>
        <taxon>Gammaproteobacteria</taxon>
        <taxon>Alteromonadales</taxon>
        <taxon>Shewanellaceae</taxon>
        <taxon>Shewanella</taxon>
    </lineage>
</organism>
<dbReference type="PROSITE" id="PS51402">
    <property type="entry name" value="CATALASE_3"/>
    <property type="match status" value="1"/>
</dbReference>
<gene>
    <name evidence="12" type="primary">srpA</name>
    <name evidence="12" type="ORF">NCTC10736_00625</name>
</gene>
<evidence type="ECO:0000256" key="8">
    <source>
        <dbReference type="PIRSR" id="PIRSR000296-1"/>
    </source>
</evidence>
<dbReference type="GO" id="GO:0005737">
    <property type="term" value="C:cytoplasm"/>
    <property type="evidence" value="ECO:0007669"/>
    <property type="project" value="TreeGrafter"/>
</dbReference>
<evidence type="ECO:0000256" key="9">
    <source>
        <dbReference type="PIRSR" id="PIRSR000296-2"/>
    </source>
</evidence>
<comment type="cofactor">
    <cofactor evidence="7">
        <name>heme</name>
        <dbReference type="ChEBI" id="CHEBI:30413"/>
    </cofactor>
</comment>
<dbReference type="PANTHER" id="PTHR11465:SF9">
    <property type="entry name" value="CATALASE"/>
    <property type="match status" value="1"/>
</dbReference>
<evidence type="ECO:0000256" key="1">
    <source>
        <dbReference type="ARBA" id="ARBA00005329"/>
    </source>
</evidence>
<dbReference type="GO" id="GO:0042744">
    <property type="term" value="P:hydrogen peroxide catabolic process"/>
    <property type="evidence" value="ECO:0007669"/>
    <property type="project" value="TreeGrafter"/>
</dbReference>
<dbReference type="InterPro" id="IPR018028">
    <property type="entry name" value="Catalase"/>
</dbReference>
<dbReference type="GO" id="GO:0020037">
    <property type="term" value="F:heme binding"/>
    <property type="evidence" value="ECO:0007669"/>
    <property type="project" value="InterPro"/>
</dbReference>
<name>A0A379ZJ37_9GAMM</name>
<evidence type="ECO:0000259" key="11">
    <source>
        <dbReference type="SMART" id="SM01060"/>
    </source>
</evidence>
<proteinExistence type="inferred from homology"/>
<dbReference type="Gene3D" id="1.20.1280.120">
    <property type="match status" value="1"/>
</dbReference>